<proteinExistence type="predicted"/>
<accession>A0ABW6J2L7</accession>
<keyword evidence="3" id="KW-1185">Reference proteome</keyword>
<reference evidence="2 3" key="1">
    <citation type="submission" date="2024-09" db="EMBL/GenBank/DDBJ databases">
        <title>The Natural Products Discovery Center: Release of the First 8490 Sequenced Strains for Exploring Actinobacteria Biosynthetic Diversity.</title>
        <authorList>
            <person name="Kalkreuter E."/>
            <person name="Kautsar S.A."/>
            <person name="Yang D."/>
            <person name="Bader C.D."/>
            <person name="Teijaro C.N."/>
            <person name="Fluegel L."/>
            <person name="Davis C.M."/>
            <person name="Simpson J.R."/>
            <person name="Lauterbach L."/>
            <person name="Steele A.D."/>
            <person name="Gui C."/>
            <person name="Meng S."/>
            <person name="Li G."/>
            <person name="Viehrig K."/>
            <person name="Ye F."/>
            <person name="Su P."/>
            <person name="Kiefer A.F."/>
            <person name="Nichols A."/>
            <person name="Cepeda A.J."/>
            <person name="Yan W."/>
            <person name="Fan B."/>
            <person name="Jiang Y."/>
            <person name="Adhikari A."/>
            <person name="Zheng C.-J."/>
            <person name="Schuster L."/>
            <person name="Cowan T.M."/>
            <person name="Smanski M.J."/>
            <person name="Chevrette M.G."/>
            <person name="De Carvalho L.P.S."/>
            <person name="Shen B."/>
        </authorList>
    </citation>
    <scope>NUCLEOTIDE SEQUENCE [LARGE SCALE GENOMIC DNA]</scope>
    <source>
        <strain evidence="2 3">NPDC056472</strain>
    </source>
</reference>
<evidence type="ECO:0000313" key="2">
    <source>
        <dbReference type="EMBL" id="MFE5983260.1"/>
    </source>
</evidence>
<evidence type="ECO:0000256" key="1">
    <source>
        <dbReference type="SAM" id="SignalP"/>
    </source>
</evidence>
<dbReference type="Proteomes" id="UP001600424">
    <property type="component" value="Unassembled WGS sequence"/>
</dbReference>
<dbReference type="RefSeq" id="WP_386256886.1">
    <property type="nucleotide sequence ID" value="NZ_JBHTRV010000022.1"/>
</dbReference>
<feature type="chain" id="PRO_5045419880" evidence="1">
    <location>
        <begin position="34"/>
        <end position="54"/>
    </location>
</feature>
<gene>
    <name evidence="2" type="ORF">ACFQ63_26525</name>
</gene>
<organism evidence="2 3">
    <name type="scientific">Streptomyces wedmorensis</name>
    <dbReference type="NCBI Taxonomy" id="43759"/>
    <lineage>
        <taxon>Bacteria</taxon>
        <taxon>Bacillati</taxon>
        <taxon>Actinomycetota</taxon>
        <taxon>Actinomycetes</taxon>
        <taxon>Kitasatosporales</taxon>
        <taxon>Streptomycetaceae</taxon>
        <taxon>Streptomyces</taxon>
    </lineage>
</organism>
<keyword evidence="1" id="KW-0732">Signal</keyword>
<name>A0ABW6J2L7_STRWE</name>
<protein>
    <submittedName>
        <fullName evidence="2">Uncharacterized protein</fullName>
    </submittedName>
</protein>
<comment type="caution">
    <text evidence="2">The sequence shown here is derived from an EMBL/GenBank/DDBJ whole genome shotgun (WGS) entry which is preliminary data.</text>
</comment>
<evidence type="ECO:0000313" key="3">
    <source>
        <dbReference type="Proteomes" id="UP001600424"/>
    </source>
</evidence>
<dbReference type="EMBL" id="JBHTRV010000022">
    <property type="protein sequence ID" value="MFE5983260.1"/>
    <property type="molecule type" value="Genomic_DNA"/>
</dbReference>
<feature type="signal peptide" evidence="1">
    <location>
        <begin position="1"/>
        <end position="33"/>
    </location>
</feature>
<sequence length="54" mass="5642">MNTRQIVRSLARPALALAAAAALVLGSGATGSAAEEKAPVIQYTCGGWADHYWR</sequence>